<dbReference type="InterPro" id="IPR023617">
    <property type="entry name" value="Tyr-tRNA-ligase_arc/euk-type"/>
</dbReference>
<evidence type="ECO:0000256" key="5">
    <source>
        <dbReference type="ARBA" id="ARBA00022917"/>
    </source>
</evidence>
<dbReference type="Gene3D" id="1.10.240.10">
    <property type="entry name" value="Tyrosyl-Transfer RNA Synthetase"/>
    <property type="match status" value="1"/>
</dbReference>
<dbReference type="EC" id="6.1.1.1" evidence="1"/>
<dbReference type="PRINTS" id="PR01040">
    <property type="entry name" value="TRNASYNTHTYR"/>
</dbReference>
<dbReference type="InterPro" id="IPR050489">
    <property type="entry name" value="Tyr-tRNA_synthase"/>
</dbReference>
<keyword evidence="3" id="KW-0547">Nucleotide-binding</keyword>
<keyword evidence="2" id="KW-0436">Ligase</keyword>
<proteinExistence type="predicted"/>
<dbReference type="InterPro" id="IPR002307">
    <property type="entry name" value="Tyr-tRNA-ligase"/>
</dbReference>
<dbReference type="GO" id="GO:0004831">
    <property type="term" value="F:tyrosine-tRNA ligase activity"/>
    <property type="evidence" value="ECO:0007669"/>
    <property type="project" value="UniProtKB-EC"/>
</dbReference>
<dbReference type="Gene3D" id="3.40.50.620">
    <property type="entry name" value="HUPs"/>
    <property type="match status" value="1"/>
</dbReference>
<dbReference type="Pfam" id="PF00579">
    <property type="entry name" value="tRNA-synt_1b"/>
    <property type="match status" value="1"/>
</dbReference>
<evidence type="ECO:0000313" key="11">
    <source>
        <dbReference type="Proteomes" id="UP000236316"/>
    </source>
</evidence>
<dbReference type="InterPro" id="IPR002305">
    <property type="entry name" value="aa-tRNA-synth_Ic"/>
</dbReference>
<dbReference type="RefSeq" id="YP_009449020.1">
    <property type="nucleotide sequence ID" value="NC_036594.1"/>
</dbReference>
<keyword evidence="4" id="KW-0067">ATP-binding</keyword>
<evidence type="ECO:0000256" key="9">
    <source>
        <dbReference type="SAM" id="MobiDB-lite"/>
    </source>
</evidence>
<evidence type="ECO:0000256" key="6">
    <source>
        <dbReference type="ARBA" id="ARBA00023146"/>
    </source>
</evidence>
<organism evidence="10">
    <name type="scientific">Orpheovirus IHUMI-LCC2</name>
    <dbReference type="NCBI Taxonomy" id="2023057"/>
    <lineage>
        <taxon>Viruses</taxon>
        <taxon>Varidnaviria</taxon>
        <taxon>Bamfordvirae</taxon>
        <taxon>Nucleocytoviricota</taxon>
        <taxon>Megaviricetes</taxon>
        <taxon>Pimascovirales</taxon>
        <taxon>Ocovirineae</taxon>
        <taxon>Orpheoviridae</taxon>
        <taxon>Alphaorpheovirus</taxon>
        <taxon>Alphaorpheovirus massiliense</taxon>
    </lineage>
</organism>
<comment type="catalytic activity">
    <reaction evidence="8">
        <text>tRNA(Tyr) + L-tyrosine + ATP = L-tyrosyl-tRNA(Tyr) + AMP + diphosphate + H(+)</text>
        <dbReference type="Rhea" id="RHEA:10220"/>
        <dbReference type="Rhea" id="RHEA-COMP:9706"/>
        <dbReference type="Rhea" id="RHEA-COMP:9707"/>
        <dbReference type="ChEBI" id="CHEBI:15378"/>
        <dbReference type="ChEBI" id="CHEBI:30616"/>
        <dbReference type="ChEBI" id="CHEBI:33019"/>
        <dbReference type="ChEBI" id="CHEBI:58315"/>
        <dbReference type="ChEBI" id="CHEBI:78442"/>
        <dbReference type="ChEBI" id="CHEBI:78536"/>
        <dbReference type="ChEBI" id="CHEBI:456215"/>
        <dbReference type="EC" id="6.1.1.1"/>
    </reaction>
</comment>
<dbReference type="GeneID" id="35382644"/>
<reference evidence="10" key="1">
    <citation type="submission" date="2017-08" db="EMBL/GenBank/DDBJ databases">
        <authorList>
            <consortium name="Urmite Genomes"/>
        </authorList>
    </citation>
    <scope>NUCLEOTIDE SEQUENCE [LARGE SCALE GENOMIC DNA]</scope>
    <source>
        <strain evidence="10">IHUMI-LCC2</strain>
    </source>
</reference>
<dbReference type="SUPFAM" id="SSF52374">
    <property type="entry name" value="Nucleotidylyl transferase"/>
    <property type="match status" value="1"/>
</dbReference>
<keyword evidence="6 10" id="KW-0030">Aminoacyl-tRNA synthetase</keyword>
<dbReference type="PANTHER" id="PTHR46264">
    <property type="entry name" value="TYROSINE-TRNA LIGASE"/>
    <property type="match status" value="1"/>
</dbReference>
<evidence type="ECO:0000256" key="7">
    <source>
        <dbReference type="ARBA" id="ARBA00033323"/>
    </source>
</evidence>
<evidence type="ECO:0000256" key="3">
    <source>
        <dbReference type="ARBA" id="ARBA00022741"/>
    </source>
</evidence>
<dbReference type="GO" id="GO:0005524">
    <property type="term" value="F:ATP binding"/>
    <property type="evidence" value="ECO:0007669"/>
    <property type="project" value="UniProtKB-KW"/>
</dbReference>
<dbReference type="EMBL" id="LT906555">
    <property type="protein sequence ID" value="SNW62718.1"/>
    <property type="molecule type" value="Genomic_DNA"/>
</dbReference>
<dbReference type="InterPro" id="IPR014729">
    <property type="entry name" value="Rossmann-like_a/b/a_fold"/>
</dbReference>
<evidence type="ECO:0000313" key="10">
    <source>
        <dbReference type="EMBL" id="SNW62718.1"/>
    </source>
</evidence>
<accession>A0A2I2L594</accession>
<protein>
    <recommendedName>
        <fullName evidence="1">tyrosine--tRNA ligase</fullName>
        <ecNumber evidence="1">6.1.1.1</ecNumber>
    </recommendedName>
    <alternativeName>
        <fullName evidence="7">Tyrosyl-tRNA synthetase</fullName>
    </alternativeName>
</protein>
<dbReference type="PIRSF" id="PIRSF006588">
    <property type="entry name" value="TyrRS_arch_euk"/>
    <property type="match status" value="1"/>
</dbReference>
<evidence type="ECO:0000256" key="8">
    <source>
        <dbReference type="ARBA" id="ARBA00048248"/>
    </source>
</evidence>
<keyword evidence="5" id="KW-0648">Protein biosynthesis</keyword>
<evidence type="ECO:0000256" key="4">
    <source>
        <dbReference type="ARBA" id="ARBA00022840"/>
    </source>
</evidence>
<dbReference type="KEGG" id="vg:35382644"/>
<feature type="compositionally biased region" description="Basic and acidic residues" evidence="9">
    <location>
        <begin position="221"/>
        <end position="230"/>
    </location>
</feature>
<keyword evidence="11" id="KW-1185">Reference proteome</keyword>
<evidence type="ECO:0000256" key="2">
    <source>
        <dbReference type="ARBA" id="ARBA00022598"/>
    </source>
</evidence>
<dbReference type="NCBIfam" id="TIGR00234">
    <property type="entry name" value="tyrS"/>
    <property type="match status" value="1"/>
</dbReference>
<dbReference type="NCBIfam" id="NF006330">
    <property type="entry name" value="PRK08560.1"/>
    <property type="match status" value="1"/>
</dbReference>
<gene>
    <name evidence="10" type="ORF">ORPV_814</name>
</gene>
<sequence length="357" mass="40256">MNTYNLITRNLQEVVGNDELLKKIDNGEDIKVYWGTAITGNPHLGYFVPILKIADLLNAGCKVTILLADLHGYLDNLKTDWDLLSLRIEWYELIIKEMLKRVGVSLENLKFVTGSTFQLSKEYTLDMYKLSALVTTTAMQHASAEVVKQSKNPLLSGLLYPILQALDEKYLGVNVQLGGIDQRKIFMFAREILSEVDYPKSIHLMNPLVPGLGKPVKGNKGKNEGNDIEGKMSSSDKNSKIDFSDSDEVIKDKMKKAYSVDGQVEGNCLMSMCKLILFPFLELEGRKFVVEREEKYGGDVHFDNYNSIEETFGKKELASMDLKVAIAKEIIKLVNPIRKIVNDNVELMKSAYPTEKN</sequence>
<feature type="region of interest" description="Disordered" evidence="9">
    <location>
        <begin position="215"/>
        <end position="242"/>
    </location>
</feature>
<dbReference type="Proteomes" id="UP000236316">
    <property type="component" value="Segment"/>
</dbReference>
<name>A0A2I2L594_9VIRU</name>
<dbReference type="PANTHER" id="PTHR46264:SF4">
    <property type="entry name" value="TYROSINE--TRNA LIGASE, CYTOPLASMIC"/>
    <property type="match status" value="1"/>
</dbReference>
<evidence type="ECO:0000256" key="1">
    <source>
        <dbReference type="ARBA" id="ARBA00013160"/>
    </source>
</evidence>